<reference evidence="1" key="1">
    <citation type="submission" date="2020-04" db="EMBL/GenBank/DDBJ databases">
        <authorList>
            <person name="Chiriac C."/>
            <person name="Salcher M."/>
            <person name="Ghai R."/>
            <person name="Kavagutti S V."/>
        </authorList>
    </citation>
    <scope>NUCLEOTIDE SEQUENCE</scope>
</reference>
<organism evidence="1">
    <name type="scientific">uncultured Caudovirales phage</name>
    <dbReference type="NCBI Taxonomy" id="2100421"/>
    <lineage>
        <taxon>Viruses</taxon>
        <taxon>Duplodnaviria</taxon>
        <taxon>Heunggongvirae</taxon>
        <taxon>Uroviricota</taxon>
        <taxon>Caudoviricetes</taxon>
        <taxon>Peduoviridae</taxon>
        <taxon>Maltschvirus</taxon>
        <taxon>Maltschvirus maltsch</taxon>
    </lineage>
</organism>
<sequence length="201" mass="21569">MTTTAFQYIFDRAQTITVDRRAVTAQTITRDSTVRTVSRGGQVWRFTVAMPPQPWAQARPYIEAIDAAGRTTAGTVQIRQAGQAWIAGYQGDGGTFTGNWTQGGTTVTLTAGTAPTYKFRAGDFVQLGSTGRVYTITTDVATAANTAPVNRPIIDATGSGNLIVGSNVTWTVYCTELPTWTIQPGQLVAWSGAFVFYEALV</sequence>
<gene>
    <name evidence="1" type="ORF">UFOVP109_5</name>
    <name evidence="2" type="ORF">UFOVP224_18</name>
</gene>
<accession>A0A6J5L5M8</accession>
<protein>
    <submittedName>
        <fullName evidence="1">Uncharacterized protein</fullName>
    </submittedName>
</protein>
<name>A0A6J5L5M8_9CAUD</name>
<evidence type="ECO:0000313" key="2">
    <source>
        <dbReference type="EMBL" id="CAB5218999.1"/>
    </source>
</evidence>
<proteinExistence type="predicted"/>
<dbReference type="EMBL" id="LR798270">
    <property type="protein sequence ID" value="CAB5218999.1"/>
    <property type="molecule type" value="Genomic_DNA"/>
</dbReference>
<dbReference type="EMBL" id="LR796227">
    <property type="protein sequence ID" value="CAB4127910.1"/>
    <property type="molecule type" value="Genomic_DNA"/>
</dbReference>
<evidence type="ECO:0000313" key="1">
    <source>
        <dbReference type="EMBL" id="CAB4127910.1"/>
    </source>
</evidence>